<keyword evidence="2" id="KW-1185">Reference proteome</keyword>
<sequence>MEGGLELMDIRRCKEKLKCFQAFMHRLTVLAFPPSTTAVDVALCGWDDRHWVDSVAVLNETRRMDLAVWKRSAPGASEAARLAPRKQRQAIMLQQNGVMLALWCVVYNASMISQRSASSLELWLGMVDEHEELLSCGSGWQVLPKSPGGNRQAHPKFSAFWVPLRNCLAVSVVPPGDTSISTQFLGFLMNCLAVMNTYQATLMEGGLELMDIRRCKEKLKCFQAFMHRLTVLAFPPSTTAVDVALCGWDDRHWVDSVAVLNETRRMDLLIQKGTRRVVPGGEGHSTRRYLQTMGTRGVLPLAIRVPTRRSGNAARLAPQKQRA</sequence>
<reference evidence="1 2" key="1">
    <citation type="submission" date="2019-04" db="EMBL/GenBank/DDBJ databases">
        <title>An improved genome assembly and genetic linkage map for asparagus bean, Vigna unguiculata ssp. sesquipedialis.</title>
        <authorList>
            <person name="Xia Q."/>
            <person name="Zhang R."/>
            <person name="Dong Y."/>
        </authorList>
    </citation>
    <scope>NUCLEOTIDE SEQUENCE [LARGE SCALE GENOMIC DNA]</scope>
    <source>
        <tissue evidence="1">Leaf</tissue>
    </source>
</reference>
<proteinExistence type="predicted"/>
<protein>
    <submittedName>
        <fullName evidence="1">Uncharacterized protein</fullName>
    </submittedName>
</protein>
<evidence type="ECO:0000313" key="2">
    <source>
        <dbReference type="Proteomes" id="UP000501690"/>
    </source>
</evidence>
<gene>
    <name evidence="1" type="ORF">DEO72_LG2g3219</name>
</gene>
<dbReference type="Proteomes" id="UP000501690">
    <property type="component" value="Linkage Group LG2"/>
</dbReference>
<organism evidence="1 2">
    <name type="scientific">Vigna unguiculata</name>
    <name type="common">Cowpea</name>
    <dbReference type="NCBI Taxonomy" id="3917"/>
    <lineage>
        <taxon>Eukaryota</taxon>
        <taxon>Viridiplantae</taxon>
        <taxon>Streptophyta</taxon>
        <taxon>Embryophyta</taxon>
        <taxon>Tracheophyta</taxon>
        <taxon>Spermatophyta</taxon>
        <taxon>Magnoliopsida</taxon>
        <taxon>eudicotyledons</taxon>
        <taxon>Gunneridae</taxon>
        <taxon>Pentapetalae</taxon>
        <taxon>rosids</taxon>
        <taxon>fabids</taxon>
        <taxon>Fabales</taxon>
        <taxon>Fabaceae</taxon>
        <taxon>Papilionoideae</taxon>
        <taxon>50 kb inversion clade</taxon>
        <taxon>NPAAA clade</taxon>
        <taxon>indigoferoid/millettioid clade</taxon>
        <taxon>Phaseoleae</taxon>
        <taxon>Vigna</taxon>
    </lineage>
</organism>
<name>A0A4D6L2V8_VIGUN</name>
<dbReference type="AlphaFoldDB" id="A0A4D6L2V8"/>
<evidence type="ECO:0000313" key="1">
    <source>
        <dbReference type="EMBL" id="QCD82877.1"/>
    </source>
</evidence>
<dbReference type="EMBL" id="CP039346">
    <property type="protein sequence ID" value="QCD82877.1"/>
    <property type="molecule type" value="Genomic_DNA"/>
</dbReference>
<accession>A0A4D6L2V8</accession>